<dbReference type="PANTHER" id="PTHR24365:SF545">
    <property type="entry name" value="TOLL-LIKE RECEPTOR 12"/>
    <property type="match status" value="1"/>
</dbReference>
<dbReference type="GO" id="GO:0045087">
    <property type="term" value="P:innate immune response"/>
    <property type="evidence" value="ECO:0007669"/>
    <property type="project" value="UniProtKB-KW"/>
</dbReference>
<evidence type="ECO:0000313" key="16">
    <source>
        <dbReference type="EMBL" id="KAK0139789.1"/>
    </source>
</evidence>
<dbReference type="SMART" id="SM00369">
    <property type="entry name" value="LRR_TYP"/>
    <property type="match status" value="2"/>
</dbReference>
<evidence type="ECO:0000256" key="10">
    <source>
        <dbReference type="ARBA" id="ARBA00023136"/>
    </source>
</evidence>
<comment type="caution">
    <text evidence="16">The sequence shown here is derived from an EMBL/GenBank/DDBJ whole genome shotgun (WGS) entry which is preliminary data.</text>
</comment>
<comment type="similarity">
    <text evidence="2">Belongs to the Toll-like receptor family.</text>
</comment>
<keyword evidence="9 14" id="KW-1133">Transmembrane helix</keyword>
<keyword evidence="10 14" id="KW-0472">Membrane</keyword>
<evidence type="ECO:0000256" key="11">
    <source>
        <dbReference type="ARBA" id="ARBA00023170"/>
    </source>
</evidence>
<dbReference type="EMBL" id="JAOPHQ010004296">
    <property type="protein sequence ID" value="KAK0139789.1"/>
    <property type="molecule type" value="Genomic_DNA"/>
</dbReference>
<dbReference type="GO" id="GO:0005886">
    <property type="term" value="C:plasma membrane"/>
    <property type="evidence" value="ECO:0007669"/>
    <property type="project" value="TreeGrafter"/>
</dbReference>
<feature type="transmembrane region" description="Helical" evidence="14">
    <location>
        <begin position="106"/>
        <end position="130"/>
    </location>
</feature>
<comment type="subcellular location">
    <subcellularLocation>
        <location evidence="1">Membrane</location>
        <topology evidence="1">Single-pass type I membrane protein</topology>
    </subcellularLocation>
</comment>
<protein>
    <submittedName>
        <fullName evidence="16">Toll-like receptor 13</fullName>
    </submittedName>
</protein>
<evidence type="ECO:0000256" key="1">
    <source>
        <dbReference type="ARBA" id="ARBA00004479"/>
    </source>
</evidence>
<keyword evidence="8" id="KW-0391">Immunity</keyword>
<keyword evidence="13" id="KW-0395">Inflammatory response</keyword>
<dbReference type="PRINTS" id="PR01537">
    <property type="entry name" value="INTRLKN1R1F"/>
</dbReference>
<evidence type="ECO:0000256" key="4">
    <source>
        <dbReference type="ARBA" id="ARBA00022614"/>
    </source>
</evidence>
<evidence type="ECO:0000256" key="13">
    <source>
        <dbReference type="ARBA" id="ARBA00023198"/>
    </source>
</evidence>
<evidence type="ECO:0000259" key="15">
    <source>
        <dbReference type="PROSITE" id="PS50104"/>
    </source>
</evidence>
<dbReference type="FunFam" id="3.40.50.10140:FF:000001">
    <property type="entry name" value="Toll-like receptor 2"/>
    <property type="match status" value="1"/>
</dbReference>
<sequence length="330" mass="39079">MVSNKLKYMDGLAFQNLHHLETLNLSFNFISKLNSSVFQDLDNLTLLSLENNSLNDLPESLFLNTPHLKTLILRHNHVDNFSVVESKTYKFYNFDTEVCYIDLGKYLFITTAAVIFVFIVVPLLHVKLYWKIKYGYYVFRAWFSDQWRKLRDNEENCEYDAFISYNFYDEQWVLEQLLPNLEGNGSSFKLCLHHRDFEPGRNIVDNIVSAVYGSRKTVCVVSRNFLQSEWCSLEIQLASYRLFDEHRDVLLLVFLEHMSKRDLSSYHRMRMVMMRKTYLQWPGSECNDPAQAQLLFWKQLRRALRTGSRMEDEKVPGENNQTAYCNLAEK</sequence>
<organism evidence="16 17">
    <name type="scientific">Merluccius polli</name>
    <name type="common">Benguela hake</name>
    <name type="synonym">Merluccius cadenati</name>
    <dbReference type="NCBI Taxonomy" id="89951"/>
    <lineage>
        <taxon>Eukaryota</taxon>
        <taxon>Metazoa</taxon>
        <taxon>Chordata</taxon>
        <taxon>Craniata</taxon>
        <taxon>Vertebrata</taxon>
        <taxon>Euteleostomi</taxon>
        <taxon>Actinopterygii</taxon>
        <taxon>Neopterygii</taxon>
        <taxon>Teleostei</taxon>
        <taxon>Neoteleostei</taxon>
        <taxon>Acanthomorphata</taxon>
        <taxon>Zeiogadaria</taxon>
        <taxon>Gadariae</taxon>
        <taxon>Gadiformes</taxon>
        <taxon>Gadoidei</taxon>
        <taxon>Merlucciidae</taxon>
        <taxon>Merluccius</taxon>
    </lineage>
</organism>
<evidence type="ECO:0000256" key="6">
    <source>
        <dbReference type="ARBA" id="ARBA00022729"/>
    </source>
</evidence>
<dbReference type="PROSITE" id="PS51450">
    <property type="entry name" value="LRR"/>
    <property type="match status" value="2"/>
</dbReference>
<name>A0AA47MGR7_MERPO</name>
<dbReference type="InterPro" id="IPR003591">
    <property type="entry name" value="Leu-rich_rpt_typical-subtyp"/>
</dbReference>
<keyword evidence="11 16" id="KW-0675">Receptor</keyword>
<evidence type="ECO:0000256" key="2">
    <source>
        <dbReference type="ARBA" id="ARBA00009634"/>
    </source>
</evidence>
<keyword evidence="5 14" id="KW-0812">Transmembrane</keyword>
<keyword evidence="6" id="KW-0732">Signal</keyword>
<dbReference type="Gene3D" id="3.80.10.10">
    <property type="entry name" value="Ribonuclease Inhibitor"/>
    <property type="match status" value="1"/>
</dbReference>
<proteinExistence type="inferred from homology"/>
<dbReference type="InterPro" id="IPR000157">
    <property type="entry name" value="TIR_dom"/>
</dbReference>
<feature type="domain" description="TIR" evidence="15">
    <location>
        <begin position="157"/>
        <end position="304"/>
    </location>
</feature>
<dbReference type="PROSITE" id="PS50104">
    <property type="entry name" value="TIR"/>
    <property type="match status" value="1"/>
</dbReference>
<evidence type="ECO:0000256" key="3">
    <source>
        <dbReference type="ARBA" id="ARBA00022588"/>
    </source>
</evidence>
<evidence type="ECO:0000256" key="5">
    <source>
        <dbReference type="ARBA" id="ARBA00022692"/>
    </source>
</evidence>
<keyword evidence="4" id="KW-0433">Leucine-rich repeat</keyword>
<evidence type="ECO:0000256" key="9">
    <source>
        <dbReference type="ARBA" id="ARBA00022989"/>
    </source>
</evidence>
<evidence type="ECO:0000256" key="14">
    <source>
        <dbReference type="SAM" id="Phobius"/>
    </source>
</evidence>
<evidence type="ECO:0000256" key="8">
    <source>
        <dbReference type="ARBA" id="ARBA00022859"/>
    </source>
</evidence>
<dbReference type="InterPro" id="IPR001611">
    <property type="entry name" value="Leu-rich_rpt"/>
</dbReference>
<dbReference type="GO" id="GO:0038023">
    <property type="term" value="F:signaling receptor activity"/>
    <property type="evidence" value="ECO:0007669"/>
    <property type="project" value="TreeGrafter"/>
</dbReference>
<keyword evidence="3" id="KW-0399">Innate immunity</keyword>
<accession>A0AA47MGR7</accession>
<dbReference type="Pfam" id="PF13855">
    <property type="entry name" value="LRR_8"/>
    <property type="match status" value="1"/>
</dbReference>
<dbReference type="InterPro" id="IPR035897">
    <property type="entry name" value="Toll_tir_struct_dom_sf"/>
</dbReference>
<dbReference type="Gene3D" id="3.40.50.10140">
    <property type="entry name" value="Toll/interleukin-1 receptor homology (TIR) domain"/>
    <property type="match status" value="1"/>
</dbReference>
<dbReference type="GO" id="GO:0006954">
    <property type="term" value="P:inflammatory response"/>
    <property type="evidence" value="ECO:0007669"/>
    <property type="project" value="UniProtKB-KW"/>
</dbReference>
<dbReference type="InterPro" id="IPR032675">
    <property type="entry name" value="LRR_dom_sf"/>
</dbReference>
<dbReference type="PANTHER" id="PTHR24365">
    <property type="entry name" value="TOLL-LIKE RECEPTOR"/>
    <property type="match status" value="1"/>
</dbReference>
<evidence type="ECO:0000256" key="7">
    <source>
        <dbReference type="ARBA" id="ARBA00022737"/>
    </source>
</evidence>
<gene>
    <name evidence="16" type="primary">Tlr13_5</name>
    <name evidence="16" type="ORF">N1851_023309</name>
</gene>
<dbReference type="SUPFAM" id="SSF52058">
    <property type="entry name" value="L domain-like"/>
    <property type="match status" value="1"/>
</dbReference>
<keyword evidence="17" id="KW-1185">Reference proteome</keyword>
<keyword evidence="12" id="KW-0325">Glycoprotein</keyword>
<evidence type="ECO:0000313" key="17">
    <source>
        <dbReference type="Proteomes" id="UP001174136"/>
    </source>
</evidence>
<dbReference type="AlphaFoldDB" id="A0AA47MGR7"/>
<dbReference type="GO" id="GO:0002224">
    <property type="term" value="P:toll-like receptor signaling pathway"/>
    <property type="evidence" value="ECO:0007669"/>
    <property type="project" value="TreeGrafter"/>
</dbReference>
<dbReference type="SMART" id="SM00255">
    <property type="entry name" value="TIR"/>
    <property type="match status" value="1"/>
</dbReference>
<evidence type="ECO:0000256" key="12">
    <source>
        <dbReference type="ARBA" id="ARBA00023180"/>
    </source>
</evidence>
<dbReference type="SUPFAM" id="SSF52200">
    <property type="entry name" value="Toll/Interleukin receptor TIR domain"/>
    <property type="match status" value="1"/>
</dbReference>
<reference evidence="16" key="1">
    <citation type="journal article" date="2023" name="Front. Mar. Sci.">
        <title>A new Merluccius polli reference genome to investigate the effects of global change in West African waters.</title>
        <authorList>
            <person name="Mateo J.L."/>
            <person name="Blanco-Fernandez C."/>
            <person name="Garcia-Vazquez E."/>
            <person name="Machado-Schiaffino G."/>
        </authorList>
    </citation>
    <scope>NUCLEOTIDE SEQUENCE</scope>
    <source>
        <strain evidence="16">C29</strain>
        <tissue evidence="16">Fin</tissue>
    </source>
</reference>
<dbReference type="Pfam" id="PF01582">
    <property type="entry name" value="TIR"/>
    <property type="match status" value="1"/>
</dbReference>
<dbReference type="Proteomes" id="UP001174136">
    <property type="component" value="Unassembled WGS sequence"/>
</dbReference>
<keyword evidence="7" id="KW-0677">Repeat</keyword>